<feature type="domain" description="HTH cro/C1-type" evidence="2">
    <location>
        <begin position="8"/>
        <end position="62"/>
    </location>
</feature>
<dbReference type="InterPro" id="IPR010982">
    <property type="entry name" value="Lambda_DNA-bd_dom_sf"/>
</dbReference>
<dbReference type="Pfam" id="PF12844">
    <property type="entry name" value="HTH_19"/>
    <property type="match status" value="1"/>
</dbReference>
<dbReference type="EMBL" id="JAGGKG010000007">
    <property type="protein sequence ID" value="MBP1905296.1"/>
    <property type="molecule type" value="Genomic_DNA"/>
</dbReference>
<dbReference type="Gene3D" id="1.10.260.40">
    <property type="entry name" value="lambda repressor-like DNA-binding domains"/>
    <property type="match status" value="1"/>
</dbReference>
<dbReference type="InterPro" id="IPR001387">
    <property type="entry name" value="Cro/C1-type_HTH"/>
</dbReference>
<comment type="caution">
    <text evidence="3">The sequence shown here is derived from an EMBL/GenBank/DDBJ whole genome shotgun (WGS) entry which is preliminary data.</text>
</comment>
<dbReference type="Proteomes" id="UP001519272">
    <property type="component" value="Unassembled WGS sequence"/>
</dbReference>
<dbReference type="SUPFAM" id="SSF47413">
    <property type="entry name" value="lambda repressor-like DNA-binding domains"/>
    <property type="match status" value="1"/>
</dbReference>
<name>A0ABS4FRY7_9BACL</name>
<evidence type="ECO:0000256" key="1">
    <source>
        <dbReference type="ARBA" id="ARBA00023125"/>
    </source>
</evidence>
<accession>A0ABS4FRY7</accession>
<keyword evidence="1" id="KW-0238">DNA-binding</keyword>
<evidence type="ECO:0000259" key="2">
    <source>
        <dbReference type="PROSITE" id="PS50943"/>
    </source>
</evidence>
<reference evidence="3 4" key="1">
    <citation type="submission" date="2021-03" db="EMBL/GenBank/DDBJ databases">
        <title>Genomic Encyclopedia of Type Strains, Phase IV (KMG-IV): sequencing the most valuable type-strain genomes for metagenomic binning, comparative biology and taxonomic classification.</title>
        <authorList>
            <person name="Goeker M."/>
        </authorList>
    </citation>
    <scope>NUCLEOTIDE SEQUENCE [LARGE SCALE GENOMIC DNA]</scope>
    <source>
        <strain evidence="3 4">DSM 14349</strain>
    </source>
</reference>
<evidence type="ECO:0000313" key="3">
    <source>
        <dbReference type="EMBL" id="MBP1905296.1"/>
    </source>
</evidence>
<dbReference type="SMART" id="SM00530">
    <property type="entry name" value="HTH_XRE"/>
    <property type="match status" value="1"/>
</dbReference>
<sequence length="132" mass="15122">MSTLGKRIKELRKAKKYTQEFIGSKLNMGRSNFGHIENDRVTPSAEDLEKIADILETTTDYLLGRNNLIVSESREPYNITSDELNDLKEILLSKGEVKFDGVLLDENKKQRVMDILTGLFWENKGSIKKDDN</sequence>
<dbReference type="PANTHER" id="PTHR46558">
    <property type="entry name" value="TRACRIPTIONAL REGULATORY PROTEIN-RELATED-RELATED"/>
    <property type="match status" value="1"/>
</dbReference>
<dbReference type="RefSeq" id="WP_210088923.1">
    <property type="nucleotide sequence ID" value="NZ_JAGGKG010000007.1"/>
</dbReference>
<dbReference type="PANTHER" id="PTHR46558:SF11">
    <property type="entry name" value="HTH-TYPE TRANSCRIPTIONAL REGULATOR XRE"/>
    <property type="match status" value="1"/>
</dbReference>
<dbReference type="CDD" id="cd00093">
    <property type="entry name" value="HTH_XRE"/>
    <property type="match status" value="1"/>
</dbReference>
<dbReference type="PROSITE" id="PS50943">
    <property type="entry name" value="HTH_CROC1"/>
    <property type="match status" value="1"/>
</dbReference>
<organism evidence="3 4">
    <name type="scientific">Paenibacillus turicensis</name>
    <dbReference type="NCBI Taxonomy" id="160487"/>
    <lineage>
        <taxon>Bacteria</taxon>
        <taxon>Bacillati</taxon>
        <taxon>Bacillota</taxon>
        <taxon>Bacilli</taxon>
        <taxon>Bacillales</taxon>
        <taxon>Paenibacillaceae</taxon>
        <taxon>Paenibacillus</taxon>
    </lineage>
</organism>
<protein>
    <submittedName>
        <fullName evidence="3">Transcriptional regulator with XRE-family HTH domain</fullName>
    </submittedName>
</protein>
<evidence type="ECO:0000313" key="4">
    <source>
        <dbReference type="Proteomes" id="UP001519272"/>
    </source>
</evidence>
<proteinExistence type="predicted"/>
<keyword evidence="4" id="KW-1185">Reference proteome</keyword>
<gene>
    <name evidence="3" type="ORF">J2Z32_001924</name>
</gene>